<evidence type="ECO:0000256" key="1">
    <source>
        <dbReference type="ARBA" id="ARBA00007596"/>
    </source>
</evidence>
<gene>
    <name evidence="5 6" type="primary">rpmG</name>
    <name evidence="6" type="ordered locus">RIEPE_0517</name>
</gene>
<dbReference type="HAMAP" id="MF_00294">
    <property type="entry name" value="Ribosomal_bL33"/>
    <property type="match status" value="1"/>
</dbReference>
<keyword evidence="7" id="KW-1185">Reference proteome</keyword>
<dbReference type="InterPro" id="IPR038584">
    <property type="entry name" value="Ribosomal_bL33_sf"/>
</dbReference>
<dbReference type="Gene3D" id="2.20.28.120">
    <property type="entry name" value="Ribosomal protein L33"/>
    <property type="match status" value="1"/>
</dbReference>
<dbReference type="HOGENOM" id="CLU_190949_1_1_6"/>
<organism evidence="6 7">
    <name type="scientific">Riesia pediculicola (strain USDA)</name>
    <dbReference type="NCBI Taxonomy" id="515618"/>
    <lineage>
        <taxon>Bacteria</taxon>
        <taxon>Pseudomonadati</taxon>
        <taxon>Pseudomonadota</taxon>
        <taxon>Gammaproteobacteria</taxon>
        <taxon>Enterobacterales</taxon>
        <taxon>Enterobacteriaceae</taxon>
        <taxon>Candidatus Riesia</taxon>
    </lineage>
</organism>
<evidence type="ECO:0000313" key="7">
    <source>
        <dbReference type="Proteomes" id="UP000001700"/>
    </source>
</evidence>
<proteinExistence type="inferred from homology"/>
<dbReference type="Proteomes" id="UP000001700">
    <property type="component" value="Chromosome"/>
</dbReference>
<sequence>MAKSLRKKIRMVSSSGSGHFYTTFKNQKNSRKKLLIKKFDPTVKKHVLYKEKKIK</sequence>
<name>D4G8U5_RIEPU</name>
<dbReference type="PANTHER" id="PTHR15238:SF1">
    <property type="entry name" value="LARGE RIBOSOMAL SUBUNIT PROTEIN BL33M"/>
    <property type="match status" value="1"/>
</dbReference>
<comment type="similarity">
    <text evidence="1 5">Belongs to the bacterial ribosomal protein bL33 family.</text>
</comment>
<protein>
    <recommendedName>
        <fullName evidence="4 5">Large ribosomal subunit protein bL33</fullName>
    </recommendedName>
</protein>
<dbReference type="KEGG" id="rip:RIEPE_0517"/>
<evidence type="ECO:0000313" key="6">
    <source>
        <dbReference type="EMBL" id="ADD79900.1"/>
    </source>
</evidence>
<dbReference type="PANTHER" id="PTHR15238">
    <property type="entry name" value="54S RIBOSOMAL PROTEIN L39, MITOCHONDRIAL"/>
    <property type="match status" value="1"/>
</dbReference>
<dbReference type="GO" id="GO:0022625">
    <property type="term" value="C:cytosolic large ribosomal subunit"/>
    <property type="evidence" value="ECO:0007669"/>
    <property type="project" value="TreeGrafter"/>
</dbReference>
<evidence type="ECO:0000256" key="4">
    <source>
        <dbReference type="ARBA" id="ARBA00035176"/>
    </source>
</evidence>
<dbReference type="GO" id="GO:0006412">
    <property type="term" value="P:translation"/>
    <property type="evidence" value="ECO:0007669"/>
    <property type="project" value="UniProtKB-UniRule"/>
</dbReference>
<keyword evidence="3 5" id="KW-0687">Ribonucleoprotein</keyword>
<dbReference type="STRING" id="515618.RIEPE_0517"/>
<dbReference type="OrthoDB" id="21586at2"/>
<dbReference type="InterPro" id="IPR011332">
    <property type="entry name" value="Ribosomal_zn-bd"/>
</dbReference>
<accession>D4G8U5</accession>
<dbReference type="GO" id="GO:0003735">
    <property type="term" value="F:structural constituent of ribosome"/>
    <property type="evidence" value="ECO:0007669"/>
    <property type="project" value="InterPro"/>
</dbReference>
<dbReference type="InterPro" id="IPR001705">
    <property type="entry name" value="Ribosomal_bL33"/>
</dbReference>
<dbReference type="RefSeq" id="WP_013087877.1">
    <property type="nucleotide sequence ID" value="NC_014109.1"/>
</dbReference>
<evidence type="ECO:0000256" key="3">
    <source>
        <dbReference type="ARBA" id="ARBA00023274"/>
    </source>
</evidence>
<dbReference type="Pfam" id="PF00471">
    <property type="entry name" value="Ribosomal_L33"/>
    <property type="match status" value="1"/>
</dbReference>
<keyword evidence="2 5" id="KW-0689">Ribosomal protein</keyword>
<dbReference type="EMBL" id="CP001085">
    <property type="protein sequence ID" value="ADD79900.1"/>
    <property type="molecule type" value="Genomic_DNA"/>
</dbReference>
<evidence type="ECO:0000256" key="5">
    <source>
        <dbReference type="HAMAP-Rule" id="MF_00294"/>
    </source>
</evidence>
<dbReference type="NCBIfam" id="NF001860">
    <property type="entry name" value="PRK00595.1"/>
    <property type="match status" value="1"/>
</dbReference>
<dbReference type="SUPFAM" id="SSF57829">
    <property type="entry name" value="Zn-binding ribosomal proteins"/>
    <property type="match status" value="1"/>
</dbReference>
<dbReference type="AlphaFoldDB" id="D4G8U5"/>
<dbReference type="NCBIfam" id="TIGR01023">
    <property type="entry name" value="rpmG_bact"/>
    <property type="match status" value="1"/>
</dbReference>
<reference evidence="6" key="1">
    <citation type="submission" date="2008-05" db="EMBL/GenBank/DDBJ databases">
        <title>Genome sequence of Riesia pediculicola USDA.</title>
        <authorList>
            <person name="Kirkness E.F."/>
        </authorList>
    </citation>
    <scope>NUCLEOTIDE SEQUENCE [LARGE SCALE GENOMIC DNA]</scope>
    <source>
        <strain evidence="6">USDA</strain>
    </source>
</reference>
<dbReference type="eggNOG" id="COG0267">
    <property type="taxonomic scope" value="Bacteria"/>
</dbReference>
<evidence type="ECO:0000256" key="2">
    <source>
        <dbReference type="ARBA" id="ARBA00022980"/>
    </source>
</evidence>